<reference evidence="3 4" key="1">
    <citation type="journal article" date="2011" name="Proc. Natl. Acad. Sci. U.S.A.">
        <title>Comparative genomics of xylose-fermenting fungi for enhanced biofuel production.</title>
        <authorList>
            <person name="Wohlbach D.J."/>
            <person name="Kuo A."/>
            <person name="Sato T.K."/>
            <person name="Potts K.M."/>
            <person name="Salamov A.A."/>
            <person name="LaButti K.M."/>
            <person name="Sun H."/>
            <person name="Clum A."/>
            <person name="Pangilinan J.L."/>
            <person name="Lindquist E.A."/>
            <person name="Lucas S."/>
            <person name="Lapidus A."/>
            <person name="Jin M."/>
            <person name="Gunawan C."/>
            <person name="Balan V."/>
            <person name="Dale B.E."/>
            <person name="Jeffries T.W."/>
            <person name="Zinkel R."/>
            <person name="Barry K.W."/>
            <person name="Grigoriev I.V."/>
            <person name="Gasch A.P."/>
        </authorList>
    </citation>
    <scope>NUCLEOTIDE SEQUENCE [LARGE SCALE GENOMIC DNA]</scope>
    <source>
        <strain evidence="4">ATCC 10573 / BCRC 21748 / CBS 615 / JCM 9827 / NBRC 10315 / NRRL Y-1498 / VKM Y-70</strain>
    </source>
</reference>
<feature type="region of interest" description="Disordered" evidence="1">
    <location>
        <begin position="1"/>
        <end position="78"/>
    </location>
</feature>
<dbReference type="Pfam" id="PF24584">
    <property type="entry name" value="Ig_CYK3_C"/>
    <property type="match status" value="1"/>
</dbReference>
<proteinExistence type="predicted"/>
<protein>
    <recommendedName>
        <fullName evidence="2">CYK3 C-terminal Ig-like domain-containing protein</fullName>
    </recommendedName>
</protein>
<keyword evidence="4" id="KW-1185">Reference proteome</keyword>
<feature type="compositionally biased region" description="Polar residues" evidence="1">
    <location>
        <begin position="101"/>
        <end position="126"/>
    </location>
</feature>
<feature type="region of interest" description="Disordered" evidence="1">
    <location>
        <begin position="188"/>
        <end position="209"/>
    </location>
</feature>
<dbReference type="PANTHER" id="PTHR46333">
    <property type="entry name" value="CYTOKINESIS PROTEIN 3"/>
    <property type="match status" value="1"/>
</dbReference>
<evidence type="ECO:0000313" key="3">
    <source>
        <dbReference type="EMBL" id="EGV65293.1"/>
    </source>
</evidence>
<dbReference type="GO" id="GO:0110085">
    <property type="term" value="C:mitotic actomyosin contractile ring"/>
    <property type="evidence" value="ECO:0007669"/>
    <property type="project" value="TreeGrafter"/>
</dbReference>
<feature type="region of interest" description="Disordered" evidence="1">
    <location>
        <begin position="90"/>
        <end position="126"/>
    </location>
</feature>
<organism evidence="4">
    <name type="scientific">Candida tenuis (strain ATCC 10573 / BCRC 21748 / CBS 615 / JCM 9827 / NBRC 10315 / NRRL Y-1498 / VKM Y-70)</name>
    <name type="common">Yeast</name>
    <name type="synonym">Yamadazyma tenuis</name>
    <dbReference type="NCBI Taxonomy" id="590646"/>
    <lineage>
        <taxon>Eukaryota</taxon>
        <taxon>Fungi</taxon>
        <taxon>Dikarya</taxon>
        <taxon>Ascomycota</taxon>
        <taxon>Saccharomycotina</taxon>
        <taxon>Pichiomycetes</taxon>
        <taxon>Debaryomycetaceae</taxon>
        <taxon>Yamadazyma</taxon>
    </lineage>
</organism>
<dbReference type="InterPro" id="IPR056409">
    <property type="entry name" value="Ig_CYK3_C"/>
</dbReference>
<feature type="domain" description="CYK3 C-terminal Ig-like" evidence="2">
    <location>
        <begin position="805"/>
        <end position="908"/>
    </location>
</feature>
<dbReference type="STRING" id="590646.G3B022"/>
<dbReference type="InterPro" id="IPR052557">
    <property type="entry name" value="CAP/Cytokinesis_protein"/>
</dbReference>
<feature type="compositionally biased region" description="Basic and acidic residues" evidence="1">
    <location>
        <begin position="65"/>
        <end position="78"/>
    </location>
</feature>
<dbReference type="HOGENOM" id="CLU_008674_0_0_1"/>
<gene>
    <name evidence="3" type="ORF">CANTEDRAFT_129580</name>
</gene>
<name>G3B022_CANTC</name>
<sequence length="914" mass="105678">MEGGTDVSARNNSTQSLSQIPVVSFAETTPKESSPRITSRSSKLLPWPIPPQTLQASRVHSSSKHQKDDSRQREIERFKVLQQQQEYHIKKASEMDRQKRLSQQDFGRTSVLESPTQSKHNGGALNQNYEFNNQTVESFSPESSPRQMKSKQNLYSLEDISSDPELDEIALKKKQLELEILHLEELQRSSVQKKNKSSSSPNRFKAYDHSNDSYISEDLISSKKNYHSREDLSKKLSRYPTDEEIDDYEYGNTPLTISDSNSPPPPPPKHNWRSEEKPEPSRIPYDADDFRFSGNGNKIILTEEEFLSLSQVQQEELKNSIKSLQSDVLNFSEFSATSAGSFLRHKYEKEYQAEQEIRMKNLSLQDELMPSEMNGENKDEENKNLMDTIFQDKKSRHPNIFKKLLKKKDDVTNPLEQRMQQEEGEREIDWTTFKSELNRMNSLTSQDKQARTKRVVREELTLIVKPLEFLSDINTNETIDNDFSELKFSSGCFEKVDTFASRYNINCDLNDLISDIGVKFGTNKVSQLRAVLIHFAKFVIIEETGKIQQTKPKLNDVLMKGEGSVYQLNYLLKKVLDALRIPSEVVLGFWKKPNEFYHDEQYIINHCWLSVIIENQFLFVDLLNFKDTEICNIRQKDFNEFYFLAPPLSLISTHIPSVIDLQHVTPPIDQNIAFYLPRLYCGYYKNNLKFVNFNNALTRLKDSEIFEMDMKIPTNVELFTLIKTSKVTSNEFSLCQVYWKNNSRYAKIKAILPEDQKIGVLQIFSGEKGLQKHFKNIHELSVVVPIYHQGESKPVKFVPRYPTVQSQNNDLYVKSPQTNKIMVRNSYNFEILQHPSAGLTNSSKILNQDFKIVIESPSGKYFKLSKTDPNKPYGSFESMFKCQELGLYRGLVIGDSGNSWYVFAQWECTPGTVT</sequence>
<evidence type="ECO:0000256" key="1">
    <source>
        <dbReference type="SAM" id="MobiDB-lite"/>
    </source>
</evidence>
<accession>G3B022</accession>
<dbReference type="EMBL" id="GL996514">
    <property type="protein sequence ID" value="EGV65293.1"/>
    <property type="molecule type" value="Genomic_DNA"/>
</dbReference>
<dbReference type="Proteomes" id="UP000000707">
    <property type="component" value="Unassembled WGS sequence"/>
</dbReference>
<dbReference type="OrthoDB" id="6129702at2759"/>
<evidence type="ECO:0000313" key="4">
    <source>
        <dbReference type="Proteomes" id="UP000000707"/>
    </source>
</evidence>
<feature type="compositionally biased region" description="Polar residues" evidence="1">
    <location>
        <begin position="8"/>
        <end position="21"/>
    </location>
</feature>
<evidence type="ECO:0000259" key="2">
    <source>
        <dbReference type="Pfam" id="PF24584"/>
    </source>
</evidence>
<feature type="compositionally biased region" description="Basic and acidic residues" evidence="1">
    <location>
        <begin position="90"/>
        <end position="99"/>
    </location>
</feature>
<dbReference type="GO" id="GO:0140278">
    <property type="term" value="P:mitotic division septum assembly"/>
    <property type="evidence" value="ECO:0007669"/>
    <property type="project" value="TreeGrafter"/>
</dbReference>
<feature type="region of interest" description="Disordered" evidence="1">
    <location>
        <begin position="230"/>
        <end position="287"/>
    </location>
</feature>
<dbReference type="PANTHER" id="PTHR46333:SF2">
    <property type="entry name" value="CYTOKINESIS PROTEIN 3"/>
    <property type="match status" value="1"/>
</dbReference>
<dbReference type="eggNOG" id="KOG4575">
    <property type="taxonomic scope" value="Eukaryota"/>
</dbReference>
<dbReference type="AlphaFoldDB" id="G3B022"/>